<feature type="signal peptide" evidence="2">
    <location>
        <begin position="1"/>
        <end position="25"/>
    </location>
</feature>
<sequence length="167" mass="17795">MSAASRPSTMLRLAALLLAAQSSLALRTAPFPRHAARAMSPVLKAEDDGVGVGFGTSRKYTEEEERGRKALEKLRDASTEKGYDSSLQGLKSEDEDPVEVPEEFKSQVIQGFAGFLIVGGVISLLIGGSLWEPSDSAPVEDTPAFGFVPKAVPRPDPPPPASELSTW</sequence>
<comment type="caution">
    <text evidence="3">The sequence shown here is derived from an EMBL/GenBank/DDBJ whole genome shotgun (WGS) entry which is preliminary data.</text>
</comment>
<proteinExistence type="predicted"/>
<evidence type="ECO:0000313" key="5">
    <source>
        <dbReference type="Proteomes" id="UP001515480"/>
    </source>
</evidence>
<keyword evidence="5" id="KW-1185">Reference proteome</keyword>
<feature type="region of interest" description="Disordered" evidence="1">
    <location>
        <begin position="59"/>
        <end position="101"/>
    </location>
</feature>
<feature type="compositionally biased region" description="Pro residues" evidence="1">
    <location>
        <begin position="152"/>
        <end position="161"/>
    </location>
</feature>
<feature type="compositionally biased region" description="Basic and acidic residues" evidence="1">
    <location>
        <begin position="59"/>
        <end position="83"/>
    </location>
</feature>
<protein>
    <submittedName>
        <fullName evidence="3">Uncharacterized protein</fullName>
    </submittedName>
</protein>
<dbReference type="EMBL" id="JBGBPQ010000001">
    <property type="protein sequence ID" value="KAL1529077.1"/>
    <property type="molecule type" value="Genomic_DNA"/>
</dbReference>
<name>A0AB34K6Z7_PRYPA</name>
<reference evidence="3 5" key="1">
    <citation type="journal article" date="2024" name="Science">
        <title>Giant polyketide synthase enzymes in the biosynthesis of giant marine polyether toxins.</title>
        <authorList>
            <person name="Fallon T.R."/>
            <person name="Shende V.V."/>
            <person name="Wierzbicki I.H."/>
            <person name="Pendleton A.L."/>
            <person name="Watervoot N.F."/>
            <person name="Auber R.P."/>
            <person name="Gonzalez D.J."/>
            <person name="Wisecaver J.H."/>
            <person name="Moore B.S."/>
        </authorList>
    </citation>
    <scope>NUCLEOTIDE SEQUENCE [LARGE SCALE GENOMIC DNA]</scope>
    <source>
        <strain evidence="3 5">12B1</strain>
    </source>
</reference>
<evidence type="ECO:0000256" key="1">
    <source>
        <dbReference type="SAM" id="MobiDB-lite"/>
    </source>
</evidence>
<keyword evidence="2" id="KW-0732">Signal</keyword>
<feature type="chain" id="PRO_5044172808" evidence="2">
    <location>
        <begin position="26"/>
        <end position="167"/>
    </location>
</feature>
<evidence type="ECO:0000313" key="4">
    <source>
        <dbReference type="EMBL" id="KAL1529092.1"/>
    </source>
</evidence>
<accession>A0AB34K6Z7</accession>
<feature type="region of interest" description="Disordered" evidence="1">
    <location>
        <begin position="135"/>
        <end position="167"/>
    </location>
</feature>
<dbReference type="EMBL" id="JBGBPQ010000001">
    <property type="protein sequence ID" value="KAL1529092.1"/>
    <property type="molecule type" value="Genomic_DNA"/>
</dbReference>
<dbReference type="Proteomes" id="UP001515480">
    <property type="component" value="Unassembled WGS sequence"/>
</dbReference>
<evidence type="ECO:0000256" key="2">
    <source>
        <dbReference type="SAM" id="SignalP"/>
    </source>
</evidence>
<evidence type="ECO:0000313" key="3">
    <source>
        <dbReference type="EMBL" id="KAL1529077.1"/>
    </source>
</evidence>
<gene>
    <name evidence="3" type="ORF">AB1Y20_000038</name>
    <name evidence="4" type="ORF">AB1Y20_000052</name>
</gene>
<dbReference type="AlphaFoldDB" id="A0AB34K6Z7"/>
<organism evidence="3 5">
    <name type="scientific">Prymnesium parvum</name>
    <name type="common">Toxic golden alga</name>
    <dbReference type="NCBI Taxonomy" id="97485"/>
    <lineage>
        <taxon>Eukaryota</taxon>
        <taxon>Haptista</taxon>
        <taxon>Haptophyta</taxon>
        <taxon>Prymnesiophyceae</taxon>
        <taxon>Prymnesiales</taxon>
        <taxon>Prymnesiaceae</taxon>
        <taxon>Prymnesium</taxon>
    </lineage>
</organism>